<dbReference type="OrthoDB" id="2288118at2759"/>
<accession>A0A8H7QZZ5</accession>
<gene>
    <name evidence="2" type="ORF">INT47_005812</name>
</gene>
<feature type="compositionally biased region" description="Low complexity" evidence="1">
    <location>
        <begin position="80"/>
        <end position="97"/>
    </location>
</feature>
<feature type="region of interest" description="Disordered" evidence="1">
    <location>
        <begin position="114"/>
        <end position="144"/>
    </location>
</feature>
<reference evidence="2" key="1">
    <citation type="submission" date="2020-12" db="EMBL/GenBank/DDBJ databases">
        <title>Metabolic potential, ecology and presence of endohyphal bacteria is reflected in genomic diversity of Mucoromycotina.</title>
        <authorList>
            <person name="Muszewska A."/>
            <person name="Okrasinska A."/>
            <person name="Steczkiewicz K."/>
            <person name="Drgas O."/>
            <person name="Orlowska M."/>
            <person name="Perlinska-Lenart U."/>
            <person name="Aleksandrzak-Piekarczyk T."/>
            <person name="Szatraj K."/>
            <person name="Zielenkiewicz U."/>
            <person name="Pilsyk S."/>
            <person name="Malc E."/>
            <person name="Mieczkowski P."/>
            <person name="Kruszewska J.S."/>
            <person name="Biernat P."/>
            <person name="Pawlowska J."/>
        </authorList>
    </citation>
    <scope>NUCLEOTIDE SEQUENCE</scope>
    <source>
        <strain evidence="2">WA0000017839</strain>
    </source>
</reference>
<dbReference type="AlphaFoldDB" id="A0A8H7QZZ5"/>
<dbReference type="EMBL" id="JAEPRD010000080">
    <property type="protein sequence ID" value="KAG2200656.1"/>
    <property type="molecule type" value="Genomic_DNA"/>
</dbReference>
<feature type="compositionally biased region" description="Low complexity" evidence="1">
    <location>
        <begin position="120"/>
        <end position="141"/>
    </location>
</feature>
<organism evidence="2 3">
    <name type="scientific">Mucor saturninus</name>
    <dbReference type="NCBI Taxonomy" id="64648"/>
    <lineage>
        <taxon>Eukaryota</taxon>
        <taxon>Fungi</taxon>
        <taxon>Fungi incertae sedis</taxon>
        <taxon>Mucoromycota</taxon>
        <taxon>Mucoromycotina</taxon>
        <taxon>Mucoromycetes</taxon>
        <taxon>Mucorales</taxon>
        <taxon>Mucorineae</taxon>
        <taxon>Mucoraceae</taxon>
        <taxon>Mucor</taxon>
    </lineage>
</organism>
<feature type="region of interest" description="Disordered" evidence="1">
    <location>
        <begin position="156"/>
        <end position="181"/>
    </location>
</feature>
<proteinExistence type="predicted"/>
<evidence type="ECO:0000313" key="3">
    <source>
        <dbReference type="Proteomes" id="UP000603453"/>
    </source>
</evidence>
<evidence type="ECO:0000313" key="2">
    <source>
        <dbReference type="EMBL" id="KAG2200656.1"/>
    </source>
</evidence>
<feature type="region of interest" description="Disordered" evidence="1">
    <location>
        <begin position="233"/>
        <end position="268"/>
    </location>
</feature>
<feature type="region of interest" description="Disordered" evidence="1">
    <location>
        <begin position="35"/>
        <end position="97"/>
    </location>
</feature>
<feature type="compositionally biased region" description="Polar residues" evidence="1">
    <location>
        <begin position="156"/>
        <end position="165"/>
    </location>
</feature>
<protein>
    <submittedName>
        <fullName evidence="2">Uncharacterized protein</fullName>
    </submittedName>
</protein>
<feature type="compositionally biased region" description="Low complexity" evidence="1">
    <location>
        <begin position="257"/>
        <end position="268"/>
    </location>
</feature>
<feature type="compositionally biased region" description="Polar residues" evidence="1">
    <location>
        <begin position="38"/>
        <end position="51"/>
    </location>
</feature>
<dbReference type="Proteomes" id="UP000603453">
    <property type="component" value="Unassembled WGS sequence"/>
</dbReference>
<sequence length="268" mass="29868">MAHKLSLPGNLTQDDTFSQDLLRQFDKRRSRLHFELGFTSQEPSPESSRMTTPVDYYNEEPIQLDDDEIHPVPTRHTQESASYYSQHSSSRRSVSAGDLLRKSSAFLKSKFDSLKKSGHSNRSGVDISSSGSQSNNNNHPNAPTKLVMKTTISIPSTTTRASSLSPRGGGIPTTHSPAITQYPPKPLVYSPIEPIPPHTNTTNNNNNSTSKPLLHRLSMPLLRVYNETTLSRHRSITSFGRRRKSEPDDHTKRKAHAAATTSAKKNRQ</sequence>
<feature type="compositionally biased region" description="Basic residues" evidence="1">
    <location>
        <begin position="233"/>
        <end position="244"/>
    </location>
</feature>
<evidence type="ECO:0000256" key="1">
    <source>
        <dbReference type="SAM" id="MobiDB-lite"/>
    </source>
</evidence>
<comment type="caution">
    <text evidence="2">The sequence shown here is derived from an EMBL/GenBank/DDBJ whole genome shotgun (WGS) entry which is preliminary data.</text>
</comment>
<keyword evidence="3" id="KW-1185">Reference proteome</keyword>
<name>A0A8H7QZZ5_9FUNG</name>